<dbReference type="Proteomes" id="UP001652641">
    <property type="component" value="Chromosome 1"/>
</dbReference>
<feature type="domain" description="BPTI/Kunitz inhibitor" evidence="6">
    <location>
        <begin position="38"/>
        <end position="88"/>
    </location>
</feature>
<evidence type="ECO:0000256" key="1">
    <source>
        <dbReference type="ARBA" id="ARBA00022690"/>
    </source>
</evidence>
<dbReference type="CDD" id="cd22621">
    <property type="entry name" value="Kunitz_HAI2_1-like"/>
    <property type="match status" value="1"/>
</dbReference>
<evidence type="ECO:0000256" key="3">
    <source>
        <dbReference type="ARBA" id="ARBA00023157"/>
    </source>
</evidence>
<dbReference type="SMART" id="SM00131">
    <property type="entry name" value="KU"/>
    <property type="match status" value="2"/>
</dbReference>
<feature type="chain" id="PRO_5047083862" evidence="5">
    <location>
        <begin position="28"/>
        <end position="267"/>
    </location>
</feature>
<keyword evidence="2" id="KW-0722">Serine protease inhibitor</keyword>
<dbReference type="PROSITE" id="PS00280">
    <property type="entry name" value="BPTI_KUNITZ_1"/>
    <property type="match status" value="2"/>
</dbReference>
<evidence type="ECO:0000313" key="7">
    <source>
        <dbReference type="Proteomes" id="UP001652641"/>
    </source>
</evidence>
<dbReference type="GO" id="GO:0030414">
    <property type="term" value="F:peptidase inhibitor activity"/>
    <property type="evidence" value="ECO:0007669"/>
    <property type="project" value="UniProtKB-KW"/>
</dbReference>
<keyword evidence="4" id="KW-0812">Transmembrane</keyword>
<keyword evidence="1 8" id="KW-0646">Protease inhibitor</keyword>
<keyword evidence="4" id="KW-1133">Transmembrane helix</keyword>
<protein>
    <submittedName>
        <fullName evidence="8">Kunitz-type protease inhibitor 2 isoform X1</fullName>
    </submittedName>
</protein>
<evidence type="ECO:0000259" key="6">
    <source>
        <dbReference type="PROSITE" id="PS50279"/>
    </source>
</evidence>
<evidence type="ECO:0000313" key="8">
    <source>
        <dbReference type="RefSeq" id="XP_072607738.1"/>
    </source>
</evidence>
<dbReference type="RefSeq" id="XP_072607738.1">
    <property type="nucleotide sequence ID" value="XM_072751637.1"/>
</dbReference>
<evidence type="ECO:0000256" key="2">
    <source>
        <dbReference type="ARBA" id="ARBA00022900"/>
    </source>
</evidence>
<organism evidence="7 8">
    <name type="scientific">Vulpes vulpes</name>
    <name type="common">Red fox</name>
    <dbReference type="NCBI Taxonomy" id="9627"/>
    <lineage>
        <taxon>Eukaryota</taxon>
        <taxon>Metazoa</taxon>
        <taxon>Chordata</taxon>
        <taxon>Craniata</taxon>
        <taxon>Vertebrata</taxon>
        <taxon>Euteleostomi</taxon>
        <taxon>Mammalia</taxon>
        <taxon>Eutheria</taxon>
        <taxon>Laurasiatheria</taxon>
        <taxon>Carnivora</taxon>
        <taxon>Caniformia</taxon>
        <taxon>Canidae</taxon>
        <taxon>Vulpes</taxon>
    </lineage>
</organism>
<evidence type="ECO:0000256" key="5">
    <source>
        <dbReference type="SAM" id="SignalP"/>
    </source>
</evidence>
<dbReference type="Gene3D" id="4.10.410.10">
    <property type="entry name" value="Pancreatic trypsin inhibitor Kunitz domain"/>
    <property type="match status" value="2"/>
</dbReference>
<dbReference type="PANTHER" id="PTHR47247">
    <property type="entry name" value="KUNITZ-TYPE PROTEASE INHIBITOR 2"/>
    <property type="match status" value="1"/>
</dbReference>
<keyword evidence="5" id="KW-0732">Signal</keyword>
<feature type="signal peptide" evidence="5">
    <location>
        <begin position="1"/>
        <end position="27"/>
    </location>
</feature>
<keyword evidence="4" id="KW-0472">Membrane</keyword>
<dbReference type="SUPFAM" id="SSF57362">
    <property type="entry name" value="BPTI-like"/>
    <property type="match status" value="2"/>
</dbReference>
<accession>A0ABM4ZYX6</accession>
<dbReference type="GeneID" id="112928424"/>
<sequence>MAQLCGPGRCGALLALLASLLLFRAEAADGERGVHDFCHVSKVVGRCRASFPRWWYNVTDGSCQQFVYGGCEGNKNNYMTKEECLKKCAGVTENTVDDLATSRNGAESSVPSVSRRQDSDDLSSDIFDFEEYCTAKAVTGPCRASFPRWYFDVEKNSCDNFIYGGCRGNKNSYLSKEECMHRCFGKQLYSVLPHGTKGGGHPGYCRAASSLAVVVLVGLFLMVLIVLLGASVVCLIRVARRSQERTLRTVWSSGDDKEQLVKNTYVL</sequence>
<evidence type="ECO:0000256" key="4">
    <source>
        <dbReference type="SAM" id="Phobius"/>
    </source>
</evidence>
<feature type="domain" description="BPTI/Kunitz inhibitor" evidence="6">
    <location>
        <begin position="133"/>
        <end position="183"/>
    </location>
</feature>
<gene>
    <name evidence="8" type="primary">SPINT2</name>
</gene>
<dbReference type="PANTHER" id="PTHR47247:SF1">
    <property type="entry name" value="KUNITZ-TYPE PROTEASE INHIBITOR 2"/>
    <property type="match status" value="1"/>
</dbReference>
<keyword evidence="3" id="KW-1015">Disulfide bond</keyword>
<dbReference type="InterPro" id="IPR020901">
    <property type="entry name" value="Prtase_inh_Kunz-CS"/>
</dbReference>
<dbReference type="CDD" id="cd22622">
    <property type="entry name" value="Kunitz_HAI2_2-like"/>
    <property type="match status" value="1"/>
</dbReference>
<dbReference type="PROSITE" id="PS50279">
    <property type="entry name" value="BPTI_KUNITZ_2"/>
    <property type="match status" value="2"/>
</dbReference>
<proteinExistence type="predicted"/>
<name>A0ABM4ZYX6_VULVU</name>
<dbReference type="PRINTS" id="PR00759">
    <property type="entry name" value="BASICPTASE"/>
</dbReference>
<reference evidence="7" key="1">
    <citation type="submission" date="2025-05" db="UniProtKB">
        <authorList>
            <consortium name="RefSeq"/>
        </authorList>
    </citation>
    <scope>NUCLEOTIDE SEQUENCE [LARGE SCALE GENOMIC DNA]</scope>
</reference>
<dbReference type="InterPro" id="IPR036880">
    <property type="entry name" value="Kunitz_BPTI_sf"/>
</dbReference>
<keyword evidence="7" id="KW-1185">Reference proteome</keyword>
<feature type="transmembrane region" description="Helical" evidence="4">
    <location>
        <begin position="211"/>
        <end position="238"/>
    </location>
</feature>
<reference evidence="8" key="2">
    <citation type="submission" date="2025-08" db="UniProtKB">
        <authorList>
            <consortium name="RefSeq"/>
        </authorList>
    </citation>
    <scope>IDENTIFICATION</scope>
    <source>
        <tissue evidence="8">Cell line</tissue>
    </source>
</reference>
<dbReference type="InterPro" id="IPR002223">
    <property type="entry name" value="Kunitz_BPTI"/>
</dbReference>
<dbReference type="Pfam" id="PF00014">
    <property type="entry name" value="Kunitz_BPTI"/>
    <property type="match status" value="2"/>
</dbReference>